<evidence type="ECO:0000313" key="3">
    <source>
        <dbReference type="EMBL" id="WXK81385.1"/>
    </source>
</evidence>
<dbReference type="InterPro" id="IPR050237">
    <property type="entry name" value="ATP-dep_AMP-bd_enzyme"/>
</dbReference>
<reference evidence="3 4" key="1">
    <citation type="submission" date="2024-03" db="EMBL/GenBank/DDBJ databases">
        <title>The complete genome of Streptomyces sirii sp.nov.</title>
        <authorList>
            <person name="Zakalyukina Y.V."/>
            <person name="Belik A.R."/>
            <person name="Biryukov M.V."/>
            <person name="Baturina O.A."/>
            <person name="Kabilov M.R."/>
        </authorList>
    </citation>
    <scope>NUCLEOTIDE SEQUENCE [LARGE SCALE GENOMIC DNA]</scope>
    <source>
        <strain evidence="3 4">BP-8</strain>
    </source>
</reference>
<keyword evidence="4" id="KW-1185">Reference proteome</keyword>
<dbReference type="SUPFAM" id="SSF56801">
    <property type="entry name" value="Acetyl-CoA synthetase-like"/>
    <property type="match status" value="1"/>
</dbReference>
<dbReference type="InterPro" id="IPR042099">
    <property type="entry name" value="ANL_N_sf"/>
</dbReference>
<dbReference type="CDD" id="cd04433">
    <property type="entry name" value="AFD_class_I"/>
    <property type="match status" value="1"/>
</dbReference>
<dbReference type="Gene3D" id="3.30.300.30">
    <property type="match status" value="1"/>
</dbReference>
<dbReference type="InterPro" id="IPR000873">
    <property type="entry name" value="AMP-dep_synth/lig_dom"/>
</dbReference>
<evidence type="ECO:0000259" key="2">
    <source>
        <dbReference type="Pfam" id="PF13193"/>
    </source>
</evidence>
<organism evidence="3 4">
    <name type="scientific">Streptomyces sirii</name>
    <dbReference type="NCBI Taxonomy" id="3127701"/>
    <lineage>
        <taxon>Bacteria</taxon>
        <taxon>Bacillati</taxon>
        <taxon>Actinomycetota</taxon>
        <taxon>Actinomycetes</taxon>
        <taxon>Kitasatosporales</taxon>
        <taxon>Streptomycetaceae</taxon>
        <taxon>Streptomyces</taxon>
    </lineage>
</organism>
<dbReference type="Proteomes" id="UP001626628">
    <property type="component" value="Chromosome"/>
</dbReference>
<sequence length="560" mass="58480">MHEPICDLVPAALRRSWAADGSYPDLDLYALFRARRCADPHRTAVIDPQGAMSYAQLDRQARCLAVGLAATGVRPGDVVGVQVPGGRHAVIADLALAALGAIALPFPVGRGRCEAASLLGRSGAAAVIAVTEHRGNHHAEDLLALSAELPTLRTVIASGAGHAPTGCVSFEELLTSDDAAFTPARPDPDSVARILVSSGSEAEPKMVAYSHNALAGGRGNFMASLLADGQPPRNLFLVPLASAFGSSGTAVTLARHGGTLVLLDRFDADAALDAIGRHRPTHLFAVPTMVRMLLEHLDRMPADTSSLTAMVLGGAPLDPGTAAEARRAFGCAVVNLYGSADGVNCHTGCGEEPRPNGGPGIAVGHPDPRVADIRIADLDAPRGDIVAAPPGVAGEIVARGPMTPLSYVGSPELDARYRAPGGWVRTGDLGMLDDDGTLRLVGRLKDIVIRGGANISPGEVEQHLLTHPQVREAVCVGVPDRLMGERLGACVVSKQGQELTLKELCRHLDERTLERRKHPEALLLLQELPLTPAGKPDRAALRAELARAGARHVGAEEVVG</sequence>
<dbReference type="PANTHER" id="PTHR43767:SF1">
    <property type="entry name" value="NONRIBOSOMAL PEPTIDE SYNTHASE PES1 (EUROFUNG)-RELATED"/>
    <property type="match status" value="1"/>
</dbReference>
<dbReference type="Pfam" id="PF00501">
    <property type="entry name" value="AMP-binding"/>
    <property type="match status" value="1"/>
</dbReference>
<feature type="domain" description="AMP-dependent synthetase/ligase" evidence="1">
    <location>
        <begin position="39"/>
        <end position="407"/>
    </location>
</feature>
<accession>A0ABZ2QZK6</accession>
<name>A0ABZ2QZK6_9ACTN</name>
<evidence type="ECO:0000313" key="4">
    <source>
        <dbReference type="Proteomes" id="UP001626628"/>
    </source>
</evidence>
<dbReference type="PANTHER" id="PTHR43767">
    <property type="entry name" value="LONG-CHAIN-FATTY-ACID--COA LIGASE"/>
    <property type="match status" value="1"/>
</dbReference>
<protein>
    <submittedName>
        <fullName evidence="3">Class I adenylate-forming enzyme family protein</fullName>
    </submittedName>
</protein>
<dbReference type="EMBL" id="CP147982">
    <property type="protein sequence ID" value="WXK81385.1"/>
    <property type="molecule type" value="Genomic_DNA"/>
</dbReference>
<gene>
    <name evidence="3" type="ORF">WAB15_01735</name>
</gene>
<dbReference type="Pfam" id="PF13193">
    <property type="entry name" value="AMP-binding_C"/>
    <property type="match status" value="1"/>
</dbReference>
<feature type="domain" description="AMP-binding enzyme C-terminal" evidence="2">
    <location>
        <begin position="459"/>
        <end position="535"/>
    </location>
</feature>
<dbReference type="InterPro" id="IPR025110">
    <property type="entry name" value="AMP-bd_C"/>
</dbReference>
<dbReference type="Gene3D" id="3.40.50.12780">
    <property type="entry name" value="N-terminal domain of ligase-like"/>
    <property type="match status" value="1"/>
</dbReference>
<evidence type="ECO:0000259" key="1">
    <source>
        <dbReference type="Pfam" id="PF00501"/>
    </source>
</evidence>
<proteinExistence type="predicted"/>
<dbReference type="InterPro" id="IPR045851">
    <property type="entry name" value="AMP-bd_C_sf"/>
</dbReference>